<name>A0A0F8ZAV8_9ZZZZ</name>
<reference evidence="1" key="1">
    <citation type="journal article" date="2015" name="Nature">
        <title>Complex archaea that bridge the gap between prokaryotes and eukaryotes.</title>
        <authorList>
            <person name="Spang A."/>
            <person name="Saw J.H."/>
            <person name="Jorgensen S.L."/>
            <person name="Zaremba-Niedzwiedzka K."/>
            <person name="Martijn J."/>
            <person name="Lind A.E."/>
            <person name="van Eijk R."/>
            <person name="Schleper C."/>
            <person name="Guy L."/>
            <person name="Ettema T.J."/>
        </authorList>
    </citation>
    <scope>NUCLEOTIDE SEQUENCE</scope>
</reference>
<comment type="caution">
    <text evidence="1">The sequence shown here is derived from an EMBL/GenBank/DDBJ whole genome shotgun (WGS) entry which is preliminary data.</text>
</comment>
<dbReference type="EMBL" id="LAZR01052391">
    <property type="protein sequence ID" value="KKK83070.1"/>
    <property type="molecule type" value="Genomic_DNA"/>
</dbReference>
<organism evidence="1">
    <name type="scientific">marine sediment metagenome</name>
    <dbReference type="NCBI Taxonomy" id="412755"/>
    <lineage>
        <taxon>unclassified sequences</taxon>
        <taxon>metagenomes</taxon>
        <taxon>ecological metagenomes</taxon>
    </lineage>
</organism>
<dbReference type="AlphaFoldDB" id="A0A0F8ZAV8"/>
<proteinExistence type="predicted"/>
<evidence type="ECO:0000313" key="1">
    <source>
        <dbReference type="EMBL" id="KKK83070.1"/>
    </source>
</evidence>
<accession>A0A0F8ZAV8</accession>
<protein>
    <submittedName>
        <fullName evidence="1">Uncharacterized protein</fullName>
    </submittedName>
</protein>
<sequence>MVTGPVDDTLQEIAAQLAVAKRTLPDAVELVEILEEAGEDSAEVRALITETRTRILQWEKTLQRRGVSLPSVEPEEEE</sequence>
<gene>
    <name evidence="1" type="ORF">LCGC14_2797080</name>
</gene>